<evidence type="ECO:0000256" key="6">
    <source>
        <dbReference type="ARBA" id="ARBA00022989"/>
    </source>
</evidence>
<evidence type="ECO:0000313" key="15">
    <source>
        <dbReference type="EMBL" id="KAJ6637199.1"/>
    </source>
</evidence>
<accession>A0A9Q0MT18</accession>
<comment type="cofactor">
    <cofactor evidence="12">
        <name>Fe(2+)</name>
        <dbReference type="ChEBI" id="CHEBI:29033"/>
    </cofactor>
</comment>
<name>A0A9Q0MT18_9DIPT</name>
<keyword evidence="10 13" id="KW-0472">Membrane</keyword>
<evidence type="ECO:0000259" key="14">
    <source>
        <dbReference type="Pfam" id="PF00487"/>
    </source>
</evidence>
<comment type="similarity">
    <text evidence="2 12">Belongs to the fatty acid desaturase type 1 family.</text>
</comment>
<keyword evidence="6 13" id="KW-1133">Transmembrane helix</keyword>
<dbReference type="GO" id="GO:0005789">
    <property type="term" value="C:endoplasmic reticulum membrane"/>
    <property type="evidence" value="ECO:0007669"/>
    <property type="project" value="TreeGrafter"/>
</dbReference>
<dbReference type="Proteomes" id="UP001151699">
    <property type="component" value="Chromosome X"/>
</dbReference>
<evidence type="ECO:0000256" key="9">
    <source>
        <dbReference type="ARBA" id="ARBA00023098"/>
    </source>
</evidence>
<comment type="caution">
    <text evidence="15">The sequence shown here is derived from an EMBL/GenBank/DDBJ whole genome shotgun (WGS) entry which is preliminary data.</text>
</comment>
<dbReference type="PANTHER" id="PTHR11351:SF98">
    <property type="entry name" value="RE43130P"/>
    <property type="match status" value="1"/>
</dbReference>
<feature type="transmembrane region" description="Helical" evidence="13">
    <location>
        <begin position="106"/>
        <end position="126"/>
    </location>
</feature>
<evidence type="ECO:0000256" key="1">
    <source>
        <dbReference type="ARBA" id="ARBA00004141"/>
    </source>
</evidence>
<evidence type="ECO:0000256" key="10">
    <source>
        <dbReference type="ARBA" id="ARBA00023136"/>
    </source>
</evidence>
<sequence>MIFNTISFQNSIYEWVRDHRVHHKFCDSDADPHNVQRGFFFSHMGWLLLKKHADVKSKGASIDMTDLKQDAVVMFQRKHYLKIMPIFCFLIPTLIPMFVLNESLSSSFYVGAILRYVLTLHSTWFVNSAAHMWGMRPYDKNIKSANNIFVSIVSYGEGWHNYHHVFPWDYKTAELGDYMLNFSTAFIDFFAKIGWAYELKTVSDDMIRKRAERTGDGSNKYSRCIKNGAVRKHDIEHHTDDNVVWGWDDKDMVDEDKDDALIIRKFE</sequence>
<dbReference type="GO" id="GO:0005506">
    <property type="term" value="F:iron ion binding"/>
    <property type="evidence" value="ECO:0007669"/>
    <property type="project" value="TreeGrafter"/>
</dbReference>
<gene>
    <name evidence="15" type="primary">FAD9_4</name>
    <name evidence="15" type="ORF">Bhyg_09927</name>
</gene>
<dbReference type="GO" id="GO:0006636">
    <property type="term" value="P:unsaturated fatty acid biosynthetic process"/>
    <property type="evidence" value="ECO:0007669"/>
    <property type="project" value="TreeGrafter"/>
</dbReference>
<keyword evidence="3 12" id="KW-0444">Lipid biosynthesis</keyword>
<evidence type="ECO:0000256" key="13">
    <source>
        <dbReference type="SAM" id="Phobius"/>
    </source>
</evidence>
<keyword evidence="7 12" id="KW-0560">Oxidoreductase</keyword>
<proteinExistence type="inferred from homology"/>
<feature type="domain" description="Fatty acid desaturase" evidence="14">
    <location>
        <begin position="8"/>
        <end position="167"/>
    </location>
</feature>
<evidence type="ECO:0000256" key="7">
    <source>
        <dbReference type="ARBA" id="ARBA00023002"/>
    </source>
</evidence>
<evidence type="ECO:0000256" key="12">
    <source>
        <dbReference type="RuleBase" id="RU000581"/>
    </source>
</evidence>
<dbReference type="GO" id="GO:0004768">
    <property type="term" value="F:stearoyl-CoA 9-desaturase activity"/>
    <property type="evidence" value="ECO:0007669"/>
    <property type="project" value="TreeGrafter"/>
</dbReference>
<comment type="domain">
    <text evidence="12">The histidine box domains are involved in binding the catalytic metal ions.</text>
</comment>
<dbReference type="CDD" id="cd03505">
    <property type="entry name" value="Delta9-FADS-like"/>
    <property type="match status" value="1"/>
</dbReference>
<keyword evidence="11 12" id="KW-0275">Fatty acid biosynthesis</keyword>
<keyword evidence="5" id="KW-0276">Fatty acid metabolism</keyword>
<feature type="transmembrane region" description="Helical" evidence="13">
    <location>
        <begin position="83"/>
        <end position="100"/>
    </location>
</feature>
<keyword evidence="4 12" id="KW-0812">Transmembrane</keyword>
<evidence type="ECO:0000256" key="3">
    <source>
        <dbReference type="ARBA" id="ARBA00022516"/>
    </source>
</evidence>
<comment type="subcellular location">
    <subcellularLocation>
        <location evidence="1">Membrane</location>
        <topology evidence="1">Multi-pass membrane protein</topology>
    </subcellularLocation>
</comment>
<keyword evidence="9" id="KW-0443">Lipid metabolism</keyword>
<dbReference type="AlphaFoldDB" id="A0A9Q0MT18"/>
<organism evidence="15 16">
    <name type="scientific">Pseudolycoriella hygida</name>
    <dbReference type="NCBI Taxonomy" id="35572"/>
    <lineage>
        <taxon>Eukaryota</taxon>
        <taxon>Metazoa</taxon>
        <taxon>Ecdysozoa</taxon>
        <taxon>Arthropoda</taxon>
        <taxon>Hexapoda</taxon>
        <taxon>Insecta</taxon>
        <taxon>Pterygota</taxon>
        <taxon>Neoptera</taxon>
        <taxon>Endopterygota</taxon>
        <taxon>Diptera</taxon>
        <taxon>Nematocera</taxon>
        <taxon>Sciaroidea</taxon>
        <taxon>Sciaridae</taxon>
        <taxon>Pseudolycoriella</taxon>
    </lineage>
</organism>
<feature type="non-terminal residue" evidence="15">
    <location>
        <position position="1"/>
    </location>
</feature>
<dbReference type="PANTHER" id="PTHR11351">
    <property type="entry name" value="ACYL-COA DESATURASE"/>
    <property type="match status" value="1"/>
</dbReference>
<dbReference type="InterPro" id="IPR015876">
    <property type="entry name" value="Acyl-CoA_DS"/>
</dbReference>
<evidence type="ECO:0000256" key="2">
    <source>
        <dbReference type="ARBA" id="ARBA00009295"/>
    </source>
</evidence>
<keyword evidence="8" id="KW-0408">Iron</keyword>
<evidence type="ECO:0000256" key="11">
    <source>
        <dbReference type="ARBA" id="ARBA00023160"/>
    </source>
</evidence>
<dbReference type="OrthoDB" id="10260134at2759"/>
<dbReference type="EMBL" id="WJQU01000003">
    <property type="protein sequence ID" value="KAJ6637199.1"/>
    <property type="molecule type" value="Genomic_DNA"/>
</dbReference>
<evidence type="ECO:0000313" key="16">
    <source>
        <dbReference type="Proteomes" id="UP001151699"/>
    </source>
</evidence>
<evidence type="ECO:0000256" key="5">
    <source>
        <dbReference type="ARBA" id="ARBA00022832"/>
    </source>
</evidence>
<protein>
    <submittedName>
        <fullName evidence="15">Acyl-CoA Delta-9 desaturase</fullName>
    </submittedName>
</protein>
<dbReference type="InterPro" id="IPR005804">
    <property type="entry name" value="FA_desaturase_dom"/>
</dbReference>
<keyword evidence="16" id="KW-1185">Reference proteome</keyword>
<dbReference type="Pfam" id="PF00487">
    <property type="entry name" value="FA_desaturase"/>
    <property type="match status" value="1"/>
</dbReference>
<reference evidence="15" key="1">
    <citation type="submission" date="2022-07" db="EMBL/GenBank/DDBJ databases">
        <authorList>
            <person name="Trinca V."/>
            <person name="Uliana J.V.C."/>
            <person name="Torres T.T."/>
            <person name="Ward R.J."/>
            <person name="Monesi N."/>
        </authorList>
    </citation>
    <scope>NUCLEOTIDE SEQUENCE</scope>
    <source>
        <strain evidence="15">HSMRA1968</strain>
        <tissue evidence="15">Whole embryos</tissue>
    </source>
</reference>
<evidence type="ECO:0000256" key="4">
    <source>
        <dbReference type="ARBA" id="ARBA00022692"/>
    </source>
</evidence>
<evidence type="ECO:0000256" key="8">
    <source>
        <dbReference type="ARBA" id="ARBA00023004"/>
    </source>
</evidence>
<dbReference type="PRINTS" id="PR00075">
    <property type="entry name" value="FACDDSATRASE"/>
</dbReference>